<dbReference type="AlphaFoldDB" id="A0A133N6L4"/>
<evidence type="ECO:0000313" key="2">
    <source>
        <dbReference type="EMBL" id="ROX57636.1"/>
    </source>
</evidence>
<evidence type="ECO:0000313" key="3">
    <source>
        <dbReference type="Proteomes" id="UP000281752"/>
    </source>
</evidence>
<reference evidence="1 4" key="1">
    <citation type="submission" date="2018-07" db="EMBL/GenBank/DDBJ databases">
        <title>High quality draft genome sequencing of Enterococcus faecium exhibiting probiotic potential isolated from mucus of freshwater fish.</title>
        <authorList>
            <person name="El-Jeni R."/>
            <person name="Ghedira K."/>
            <person name="Abdelhak S."/>
            <person name="El-Bour M."/>
            <person name="Bouhaouala-Zahar B."/>
        </authorList>
    </citation>
    <scope>NUCLEOTIDE SEQUENCE [LARGE SCALE GENOMIC DNA]</scope>
    <source>
        <strain evidence="1 4">R.A73</strain>
    </source>
</reference>
<dbReference type="EMBL" id="RKNM01000003">
    <property type="protein sequence ID" value="ROX57636.1"/>
    <property type="molecule type" value="Genomic_DNA"/>
</dbReference>
<sequence>MHLKKLITNLTRTDVSPLILRLKGEKHAFTFEDIEKESGIKLTSADKFLIRSVAEKKFKMQVVCEAPENQLKFFPKAKELS</sequence>
<comment type="caution">
    <text evidence="1">The sequence shown here is derived from an EMBL/GenBank/DDBJ whole genome shotgun (WGS) entry which is preliminary data.</text>
</comment>
<protein>
    <submittedName>
        <fullName evidence="1">Uncharacterized protein</fullName>
    </submittedName>
</protein>
<name>A0A133N6L4_ENTFC</name>
<dbReference type="GeneID" id="66498683"/>
<proteinExistence type="predicted"/>
<dbReference type="Proteomes" id="UP000281752">
    <property type="component" value="Unassembled WGS sequence"/>
</dbReference>
<accession>A0A133N6L4</accession>
<organism evidence="1 4">
    <name type="scientific">Enterococcus faecium</name>
    <name type="common">Streptococcus faecium</name>
    <dbReference type="NCBI Taxonomy" id="1352"/>
    <lineage>
        <taxon>Bacteria</taxon>
        <taxon>Bacillati</taxon>
        <taxon>Bacillota</taxon>
        <taxon>Bacilli</taxon>
        <taxon>Lactobacillales</taxon>
        <taxon>Enterococcaceae</taxon>
        <taxon>Enterococcus</taxon>
    </lineage>
</organism>
<evidence type="ECO:0000313" key="1">
    <source>
        <dbReference type="EMBL" id="KAA0690037.1"/>
    </source>
</evidence>
<dbReference type="EMBL" id="QOVC01000007">
    <property type="protein sequence ID" value="KAA0690037.1"/>
    <property type="molecule type" value="Genomic_DNA"/>
</dbReference>
<gene>
    <name evidence="1" type="ORF">DTX73_09875</name>
    <name evidence="2" type="ORF">EGW36_03590</name>
</gene>
<evidence type="ECO:0000313" key="4">
    <source>
        <dbReference type="Proteomes" id="UP000448762"/>
    </source>
</evidence>
<dbReference type="Proteomes" id="UP000448762">
    <property type="component" value="Unassembled WGS sequence"/>
</dbReference>
<reference evidence="2 3" key="2">
    <citation type="submission" date="2018-10" db="EMBL/GenBank/DDBJ databases">
        <title>Genotypes and phenotypes of Enterococci isolated from broiler chickens.</title>
        <authorList>
            <person name="Muhammad A.R."/>
            <person name="Diarra M.S."/>
        </authorList>
    </citation>
    <scope>NUCLEOTIDE SEQUENCE [LARGE SCALE GENOMIC DNA]</scope>
    <source>
        <strain evidence="2 3">P5 C A 35</strain>
    </source>
</reference>
<dbReference type="RefSeq" id="WP_016629240.1">
    <property type="nucleotide sequence ID" value="NZ_CABGIO010000013.1"/>
</dbReference>